<proteinExistence type="predicted"/>
<dbReference type="RefSeq" id="WP_116001232.1">
    <property type="nucleotide sequence ID" value="NZ_QUOV01000001.1"/>
</dbReference>
<comment type="caution">
    <text evidence="2">The sequence shown here is derived from an EMBL/GenBank/DDBJ whole genome shotgun (WGS) entry which is preliminary data.</text>
</comment>
<gene>
    <name evidence="2" type="ORF">DXX92_15275</name>
</gene>
<dbReference type="Proteomes" id="UP000256999">
    <property type="component" value="Unassembled WGS sequence"/>
</dbReference>
<organism evidence="2 3">
    <name type="scientific">Thalassotalea euphylliae</name>
    <dbReference type="NCBI Taxonomy" id="1655234"/>
    <lineage>
        <taxon>Bacteria</taxon>
        <taxon>Pseudomonadati</taxon>
        <taxon>Pseudomonadota</taxon>
        <taxon>Gammaproteobacteria</taxon>
        <taxon>Alteromonadales</taxon>
        <taxon>Colwelliaceae</taxon>
        <taxon>Thalassotalea</taxon>
    </lineage>
</organism>
<dbReference type="EMBL" id="QUOV01000001">
    <property type="protein sequence ID" value="REL36566.1"/>
    <property type="molecule type" value="Genomic_DNA"/>
</dbReference>
<dbReference type="AlphaFoldDB" id="A0A3E0UI69"/>
<evidence type="ECO:0000313" key="3">
    <source>
        <dbReference type="Proteomes" id="UP000256999"/>
    </source>
</evidence>
<accession>A0A3E0UI69</accession>
<name>A0A3E0UI69_9GAMM</name>
<evidence type="ECO:0000313" key="2">
    <source>
        <dbReference type="EMBL" id="REL36566.1"/>
    </source>
</evidence>
<evidence type="ECO:0008006" key="4">
    <source>
        <dbReference type="Google" id="ProtNLM"/>
    </source>
</evidence>
<keyword evidence="1" id="KW-0732">Signal</keyword>
<feature type="signal peptide" evidence="1">
    <location>
        <begin position="1"/>
        <end position="21"/>
    </location>
</feature>
<protein>
    <recommendedName>
        <fullName evidence="4">PEP-CTERM sorting domain-containing protein</fullName>
    </recommendedName>
</protein>
<sequence>MNKLIVSTLLTVVVITQSAFATIIHVAPTSLNMNSLESDFDVFLIEERQNFTLTDDLVVDQLVDLNSLTPEQNAFGEIIGHGTAINSFLFHADAVGSNAGANTIRFYNETFVFDTEILALIWTGPDNSQFEDGKQLLTESDYLANIDYFTITGPEGQDVNGNKGVGRGLESSIFQGTDDFFRISNDLRTIEVDFKVAPKWADQLRVITAVEVPVPSTIPIILSSLCLMIFFRIKST</sequence>
<reference evidence="2 3" key="1">
    <citation type="submission" date="2018-08" db="EMBL/GenBank/DDBJ databases">
        <title>Thalassotalea euphylliae genome.</title>
        <authorList>
            <person name="Summers S."/>
            <person name="Rice S.A."/>
            <person name="Freckelton M.L."/>
            <person name="Nedved B.T."/>
            <person name="Hadfield M.G."/>
        </authorList>
    </citation>
    <scope>NUCLEOTIDE SEQUENCE [LARGE SCALE GENOMIC DNA]</scope>
    <source>
        <strain evidence="2 3">H2</strain>
    </source>
</reference>
<feature type="chain" id="PRO_5017762199" description="PEP-CTERM sorting domain-containing protein" evidence="1">
    <location>
        <begin position="22"/>
        <end position="236"/>
    </location>
</feature>
<evidence type="ECO:0000256" key="1">
    <source>
        <dbReference type="SAM" id="SignalP"/>
    </source>
</evidence>